<name>A0A3B1DA45_9ZZZZ</name>
<protein>
    <submittedName>
        <fullName evidence="1">Uncharacterized protein</fullName>
    </submittedName>
</protein>
<proteinExistence type="predicted"/>
<feature type="non-terminal residue" evidence="1">
    <location>
        <position position="1"/>
    </location>
</feature>
<evidence type="ECO:0000313" key="1">
    <source>
        <dbReference type="EMBL" id="VAX39159.1"/>
    </source>
</evidence>
<sequence length="65" mass="7290">HAVHLARDNGKKNQPDDLPQFLLQVDHYTQPLPMALGWSEVLPLKREIVVAVLASLNFSNNQSQS</sequence>
<dbReference type="EMBL" id="UOGL01000307">
    <property type="protein sequence ID" value="VAX39159.1"/>
    <property type="molecule type" value="Genomic_DNA"/>
</dbReference>
<reference evidence="1" key="1">
    <citation type="submission" date="2018-06" db="EMBL/GenBank/DDBJ databases">
        <authorList>
            <person name="Zhirakovskaya E."/>
        </authorList>
    </citation>
    <scope>NUCLEOTIDE SEQUENCE</scope>
</reference>
<organism evidence="1">
    <name type="scientific">hydrothermal vent metagenome</name>
    <dbReference type="NCBI Taxonomy" id="652676"/>
    <lineage>
        <taxon>unclassified sequences</taxon>
        <taxon>metagenomes</taxon>
        <taxon>ecological metagenomes</taxon>
    </lineage>
</organism>
<gene>
    <name evidence="1" type="ORF">MNBD_PLANCTO02-1776</name>
</gene>
<dbReference type="AlphaFoldDB" id="A0A3B1DA45"/>
<accession>A0A3B1DA45</accession>